<evidence type="ECO:0000256" key="3">
    <source>
        <dbReference type="ARBA" id="ARBA00011738"/>
    </source>
</evidence>
<comment type="cofactor">
    <cofactor evidence="12">
        <name>Zn(2+)</name>
        <dbReference type="ChEBI" id="CHEBI:29105"/>
    </cofactor>
    <text evidence="12">Binds 1 zinc ion per subunit.</text>
</comment>
<comment type="similarity">
    <text evidence="2">Belongs to the Fur family.</text>
</comment>
<keyword evidence="9" id="KW-0805">Transcription regulation</keyword>
<accession>A0A6S6M545</accession>
<dbReference type="RefSeq" id="WP_185243443.1">
    <property type="nucleotide sequence ID" value="NZ_AP023213.1"/>
</dbReference>
<dbReference type="GO" id="GO:0005829">
    <property type="term" value="C:cytosol"/>
    <property type="evidence" value="ECO:0007669"/>
    <property type="project" value="TreeGrafter"/>
</dbReference>
<evidence type="ECO:0000256" key="4">
    <source>
        <dbReference type="ARBA" id="ARBA00020910"/>
    </source>
</evidence>
<keyword evidence="6" id="KW-0678">Repressor</keyword>
<evidence type="ECO:0000256" key="5">
    <source>
        <dbReference type="ARBA" id="ARBA00022490"/>
    </source>
</evidence>
<reference evidence="14 15" key="1">
    <citation type="submission" date="2020-06" db="EMBL/GenBank/DDBJ databases">
        <title>Interaction of electrochemicaly active bacteria, Geobacter bremensis R4 on different carbon anode.</title>
        <authorList>
            <person name="Meng L."/>
            <person name="Yoshida N."/>
        </authorList>
    </citation>
    <scope>NUCLEOTIDE SEQUENCE [LARGE SCALE GENOMIC DNA]</scope>
    <source>
        <strain evidence="14 15">R4</strain>
    </source>
</reference>
<evidence type="ECO:0000256" key="6">
    <source>
        <dbReference type="ARBA" id="ARBA00022491"/>
    </source>
</evidence>
<organism evidence="14 15">
    <name type="scientific">Citrifermentans bremense</name>
    <dbReference type="NCBI Taxonomy" id="60035"/>
    <lineage>
        <taxon>Bacteria</taxon>
        <taxon>Pseudomonadati</taxon>
        <taxon>Thermodesulfobacteriota</taxon>
        <taxon>Desulfuromonadia</taxon>
        <taxon>Geobacterales</taxon>
        <taxon>Geobacteraceae</taxon>
        <taxon>Citrifermentans</taxon>
    </lineage>
</organism>
<evidence type="ECO:0000256" key="1">
    <source>
        <dbReference type="ARBA" id="ARBA00004496"/>
    </source>
</evidence>
<dbReference type="EMBL" id="AP023213">
    <property type="protein sequence ID" value="BCG48813.1"/>
    <property type="molecule type" value="Genomic_DNA"/>
</dbReference>
<evidence type="ECO:0000256" key="9">
    <source>
        <dbReference type="ARBA" id="ARBA00023015"/>
    </source>
</evidence>
<keyword evidence="11" id="KW-0804">Transcription</keyword>
<feature type="binding site" evidence="12">
    <location>
        <position position="100"/>
    </location>
    <ligand>
        <name>Zn(2+)</name>
        <dbReference type="ChEBI" id="CHEBI:29105"/>
    </ligand>
</feature>
<dbReference type="Gene3D" id="1.10.10.10">
    <property type="entry name" value="Winged helix-like DNA-binding domain superfamily/Winged helix DNA-binding domain"/>
    <property type="match status" value="1"/>
</dbReference>
<dbReference type="KEGG" id="gbn:GEOBRER4_35630"/>
<dbReference type="Pfam" id="PF01475">
    <property type="entry name" value="FUR"/>
    <property type="match status" value="1"/>
</dbReference>
<evidence type="ECO:0000256" key="11">
    <source>
        <dbReference type="ARBA" id="ARBA00023163"/>
    </source>
</evidence>
<dbReference type="CDD" id="cd07153">
    <property type="entry name" value="Fur_like"/>
    <property type="match status" value="1"/>
</dbReference>
<evidence type="ECO:0000256" key="13">
    <source>
        <dbReference type="PIRSR" id="PIRSR602481-2"/>
    </source>
</evidence>
<comment type="subcellular location">
    <subcellularLocation>
        <location evidence="1">Cytoplasm</location>
    </subcellularLocation>
</comment>
<evidence type="ECO:0000313" key="15">
    <source>
        <dbReference type="Proteomes" id="UP000515472"/>
    </source>
</evidence>
<evidence type="ECO:0000256" key="12">
    <source>
        <dbReference type="PIRSR" id="PIRSR602481-1"/>
    </source>
</evidence>
<evidence type="ECO:0000256" key="7">
    <source>
        <dbReference type="ARBA" id="ARBA00022723"/>
    </source>
</evidence>
<keyword evidence="13" id="KW-0408">Iron</keyword>
<dbReference type="InterPro" id="IPR002481">
    <property type="entry name" value="FUR"/>
</dbReference>
<dbReference type="Proteomes" id="UP000515472">
    <property type="component" value="Chromosome"/>
</dbReference>
<gene>
    <name evidence="14" type="ORF">GEOBRER4_n3708</name>
</gene>
<keyword evidence="15" id="KW-1185">Reference proteome</keyword>
<dbReference type="GO" id="GO:0000976">
    <property type="term" value="F:transcription cis-regulatory region binding"/>
    <property type="evidence" value="ECO:0007669"/>
    <property type="project" value="TreeGrafter"/>
</dbReference>
<dbReference type="GO" id="GO:0045892">
    <property type="term" value="P:negative regulation of DNA-templated transcription"/>
    <property type="evidence" value="ECO:0007669"/>
    <property type="project" value="TreeGrafter"/>
</dbReference>
<feature type="binding site" evidence="13">
    <location>
        <position position="115"/>
    </location>
    <ligand>
        <name>Fe cation</name>
        <dbReference type="ChEBI" id="CHEBI:24875"/>
    </ligand>
</feature>
<dbReference type="Gene3D" id="3.30.1490.190">
    <property type="match status" value="1"/>
</dbReference>
<dbReference type="InterPro" id="IPR036388">
    <property type="entry name" value="WH-like_DNA-bd_sf"/>
</dbReference>
<evidence type="ECO:0000313" key="14">
    <source>
        <dbReference type="EMBL" id="BCG48813.1"/>
    </source>
</evidence>
<dbReference type="PANTHER" id="PTHR33202:SF2">
    <property type="entry name" value="FERRIC UPTAKE REGULATION PROTEIN"/>
    <property type="match status" value="1"/>
</dbReference>
<dbReference type="AlphaFoldDB" id="A0A6S6M545"/>
<dbReference type="PANTHER" id="PTHR33202">
    <property type="entry name" value="ZINC UPTAKE REGULATION PROTEIN"/>
    <property type="match status" value="1"/>
</dbReference>
<feature type="binding site" evidence="12">
    <location>
        <position position="143"/>
    </location>
    <ligand>
        <name>Zn(2+)</name>
        <dbReference type="ChEBI" id="CHEBI:29105"/>
    </ligand>
</feature>
<comment type="cofactor">
    <cofactor evidence="13">
        <name>Mn(2+)</name>
        <dbReference type="ChEBI" id="CHEBI:29035"/>
    </cofactor>
    <cofactor evidence="13">
        <name>Fe(2+)</name>
        <dbReference type="ChEBI" id="CHEBI:29033"/>
    </cofactor>
    <text evidence="13">Binds 1 Mn(2+) or Fe(2+) ion per subunit.</text>
</comment>
<feature type="binding site" evidence="13">
    <location>
        <position position="96"/>
    </location>
    <ligand>
        <name>Fe cation</name>
        <dbReference type="ChEBI" id="CHEBI:24875"/>
    </ligand>
</feature>
<proteinExistence type="inferred from homology"/>
<keyword evidence="5" id="KW-0963">Cytoplasm</keyword>
<dbReference type="GO" id="GO:0008270">
    <property type="term" value="F:zinc ion binding"/>
    <property type="evidence" value="ECO:0007669"/>
    <property type="project" value="TreeGrafter"/>
</dbReference>
<protein>
    <recommendedName>
        <fullName evidence="4">Ferric uptake regulation protein</fullName>
    </recommendedName>
</protein>
<keyword evidence="10" id="KW-0238">DNA-binding</keyword>
<comment type="subunit">
    <text evidence="3">Homodimer.</text>
</comment>
<evidence type="ECO:0000256" key="8">
    <source>
        <dbReference type="ARBA" id="ARBA00022833"/>
    </source>
</evidence>
<evidence type="ECO:0000256" key="2">
    <source>
        <dbReference type="ARBA" id="ARBA00007957"/>
    </source>
</evidence>
<dbReference type="GO" id="GO:1900705">
    <property type="term" value="P:negative regulation of siderophore biosynthetic process"/>
    <property type="evidence" value="ECO:0007669"/>
    <property type="project" value="TreeGrafter"/>
</dbReference>
<dbReference type="GO" id="GO:0003700">
    <property type="term" value="F:DNA-binding transcription factor activity"/>
    <property type="evidence" value="ECO:0007669"/>
    <property type="project" value="InterPro"/>
</dbReference>
<dbReference type="InterPro" id="IPR043135">
    <property type="entry name" value="Fur_C"/>
</dbReference>
<evidence type="ECO:0000256" key="10">
    <source>
        <dbReference type="ARBA" id="ARBA00023125"/>
    </source>
</evidence>
<feature type="binding site" evidence="12">
    <location>
        <position position="103"/>
    </location>
    <ligand>
        <name>Zn(2+)</name>
        <dbReference type="ChEBI" id="CHEBI:29105"/>
    </ligand>
</feature>
<keyword evidence="7 12" id="KW-0479">Metal-binding</keyword>
<keyword evidence="8 12" id="KW-0862">Zinc</keyword>
<name>A0A6S6M545_9BACT</name>
<dbReference type="InterPro" id="IPR036390">
    <property type="entry name" value="WH_DNA-bd_sf"/>
</dbReference>
<sequence length="151" mass="17578">MQMKQQVKEQFNHFLSRKNLKTTLQRNLVVDAMVELDRHTHVDELYLLLRAKHPYIGHATVYRALRLLAESGLVREINLGDGITRYRLARQGERRDYLVCSDCGGVTEFENGLVEKEQLKRAHSLGFMVESFKIELKGLCRHCQGRNSRTH</sequence>
<feature type="binding site" evidence="12">
    <location>
        <position position="140"/>
    </location>
    <ligand>
        <name>Zn(2+)</name>
        <dbReference type="ChEBI" id="CHEBI:29105"/>
    </ligand>
</feature>
<dbReference type="SUPFAM" id="SSF46785">
    <property type="entry name" value="Winged helix' DNA-binding domain"/>
    <property type="match status" value="1"/>
</dbReference>